<dbReference type="InterPro" id="IPR010730">
    <property type="entry name" value="HET"/>
</dbReference>
<dbReference type="PANTHER" id="PTHR24148:SF64">
    <property type="entry name" value="HETEROKARYON INCOMPATIBILITY DOMAIN-CONTAINING PROTEIN"/>
    <property type="match status" value="1"/>
</dbReference>
<sequence length="120" mass="13527">MLIDQTNEKEKAAQIPLMRYIYQQASRVIIWLDVKGEEAAASMVVRASRWAEQKSRQSTISSDASNLSLAHAFALENPDVVWRAPFHNIVGLSWFKRIWFVQEATLAGQLVVQLGGEEIA</sequence>
<accession>A0A9P4NLP0</accession>
<dbReference type="InterPro" id="IPR052895">
    <property type="entry name" value="HetReg/Transcr_Mod"/>
</dbReference>
<evidence type="ECO:0000313" key="3">
    <source>
        <dbReference type="Proteomes" id="UP000800235"/>
    </source>
</evidence>
<name>A0A9P4NLP0_9PEZI</name>
<dbReference type="PANTHER" id="PTHR24148">
    <property type="entry name" value="ANKYRIN REPEAT DOMAIN-CONTAINING PROTEIN 39 HOMOLOG-RELATED"/>
    <property type="match status" value="1"/>
</dbReference>
<organism evidence="2 3">
    <name type="scientific">Tothia fuscella</name>
    <dbReference type="NCBI Taxonomy" id="1048955"/>
    <lineage>
        <taxon>Eukaryota</taxon>
        <taxon>Fungi</taxon>
        <taxon>Dikarya</taxon>
        <taxon>Ascomycota</taxon>
        <taxon>Pezizomycotina</taxon>
        <taxon>Dothideomycetes</taxon>
        <taxon>Pleosporomycetidae</taxon>
        <taxon>Venturiales</taxon>
        <taxon>Cylindrosympodiaceae</taxon>
        <taxon>Tothia</taxon>
    </lineage>
</organism>
<protein>
    <recommendedName>
        <fullName evidence="1">Heterokaryon incompatibility domain-containing protein</fullName>
    </recommendedName>
</protein>
<comment type="caution">
    <text evidence="2">The sequence shown here is derived from an EMBL/GenBank/DDBJ whole genome shotgun (WGS) entry which is preliminary data.</text>
</comment>
<evidence type="ECO:0000313" key="2">
    <source>
        <dbReference type="EMBL" id="KAF2426481.1"/>
    </source>
</evidence>
<evidence type="ECO:0000259" key="1">
    <source>
        <dbReference type="Pfam" id="PF06985"/>
    </source>
</evidence>
<keyword evidence="3" id="KW-1185">Reference proteome</keyword>
<dbReference type="AlphaFoldDB" id="A0A9P4NLP0"/>
<reference evidence="2" key="1">
    <citation type="journal article" date="2020" name="Stud. Mycol.">
        <title>101 Dothideomycetes genomes: a test case for predicting lifestyles and emergence of pathogens.</title>
        <authorList>
            <person name="Haridas S."/>
            <person name="Albert R."/>
            <person name="Binder M."/>
            <person name="Bloem J."/>
            <person name="Labutti K."/>
            <person name="Salamov A."/>
            <person name="Andreopoulos B."/>
            <person name="Baker S."/>
            <person name="Barry K."/>
            <person name="Bills G."/>
            <person name="Bluhm B."/>
            <person name="Cannon C."/>
            <person name="Castanera R."/>
            <person name="Culley D."/>
            <person name="Daum C."/>
            <person name="Ezra D."/>
            <person name="Gonzalez J."/>
            <person name="Henrissat B."/>
            <person name="Kuo A."/>
            <person name="Liang C."/>
            <person name="Lipzen A."/>
            <person name="Lutzoni F."/>
            <person name="Magnuson J."/>
            <person name="Mondo S."/>
            <person name="Nolan M."/>
            <person name="Ohm R."/>
            <person name="Pangilinan J."/>
            <person name="Park H.-J."/>
            <person name="Ramirez L."/>
            <person name="Alfaro M."/>
            <person name="Sun H."/>
            <person name="Tritt A."/>
            <person name="Yoshinaga Y."/>
            <person name="Zwiers L.-H."/>
            <person name="Turgeon B."/>
            <person name="Goodwin S."/>
            <person name="Spatafora J."/>
            <person name="Crous P."/>
            <person name="Grigoriev I."/>
        </authorList>
    </citation>
    <scope>NUCLEOTIDE SEQUENCE</scope>
    <source>
        <strain evidence="2">CBS 130266</strain>
    </source>
</reference>
<dbReference type="EMBL" id="MU007064">
    <property type="protein sequence ID" value="KAF2426481.1"/>
    <property type="molecule type" value="Genomic_DNA"/>
</dbReference>
<gene>
    <name evidence="2" type="ORF">EJ08DRAFT_699950</name>
</gene>
<feature type="domain" description="Heterokaryon incompatibility" evidence="1">
    <location>
        <begin position="3"/>
        <end position="103"/>
    </location>
</feature>
<dbReference type="Proteomes" id="UP000800235">
    <property type="component" value="Unassembled WGS sequence"/>
</dbReference>
<dbReference type="Pfam" id="PF06985">
    <property type="entry name" value="HET"/>
    <property type="match status" value="1"/>
</dbReference>
<proteinExistence type="predicted"/>